<keyword evidence="1" id="KW-0175">Coiled coil</keyword>
<dbReference type="AlphaFoldDB" id="A0A819K069"/>
<feature type="coiled-coil region" evidence="1">
    <location>
        <begin position="146"/>
        <end position="173"/>
    </location>
</feature>
<sequence>MYNSAMSSQEDDSDITIINPSIINEHIDEYVPIITRLKQANNSSENRQATSSQAQQSIVKHTNSEVKQDYIFVDNNPQEHAKQLEQALKFYIQDLTQDTNTQWQCDKQLVVRLMDLVRPVYSHDQMKLIELEEMQKQIGSLHDKRYIEQQEKFEQLRAEISRLNKMLLEHKDEQLISTDPGDHNSVYNIADKQHSIQDYDQWTEIVDDAKKLHELVQLQQNQINELVNLVSVPATDPVSLINPPDDPSTDVKAVVPDPLNQNKTFMNTLLQKIQVLAGGQTEQPASTDVSPIVTLDNHSPGISPSQSLATLTPESLLQVQPANQTEQIKDSQEKTDDIQEHIRDEPHVPPIDVPIVPVAPPRELKKCPVCSHEFLFTTSDEDMYDHIETCLFPPEARVEPTHYECPYCYKKLPGNDEPAYLQHLSDCINRDL</sequence>
<name>A0A819K069_9BILA</name>
<proteinExistence type="predicted"/>
<reference evidence="2" key="1">
    <citation type="submission" date="2021-02" db="EMBL/GenBank/DDBJ databases">
        <authorList>
            <person name="Nowell W R."/>
        </authorList>
    </citation>
    <scope>NUCLEOTIDE SEQUENCE</scope>
</reference>
<protein>
    <submittedName>
        <fullName evidence="2">Uncharacterized protein</fullName>
    </submittedName>
</protein>
<organism evidence="2 3">
    <name type="scientific">Rotaria magnacalcarata</name>
    <dbReference type="NCBI Taxonomy" id="392030"/>
    <lineage>
        <taxon>Eukaryota</taxon>
        <taxon>Metazoa</taxon>
        <taxon>Spiralia</taxon>
        <taxon>Gnathifera</taxon>
        <taxon>Rotifera</taxon>
        <taxon>Eurotatoria</taxon>
        <taxon>Bdelloidea</taxon>
        <taxon>Philodinida</taxon>
        <taxon>Philodinidae</taxon>
        <taxon>Rotaria</taxon>
    </lineage>
</organism>
<comment type="caution">
    <text evidence="2">The sequence shown here is derived from an EMBL/GenBank/DDBJ whole genome shotgun (WGS) entry which is preliminary data.</text>
</comment>
<accession>A0A819K069</accession>
<evidence type="ECO:0000313" key="2">
    <source>
        <dbReference type="EMBL" id="CAF3941498.1"/>
    </source>
</evidence>
<evidence type="ECO:0000313" key="3">
    <source>
        <dbReference type="Proteomes" id="UP000663866"/>
    </source>
</evidence>
<keyword evidence="3" id="KW-1185">Reference proteome</keyword>
<evidence type="ECO:0000256" key="1">
    <source>
        <dbReference type="SAM" id="Coils"/>
    </source>
</evidence>
<dbReference type="Proteomes" id="UP000663866">
    <property type="component" value="Unassembled WGS sequence"/>
</dbReference>
<gene>
    <name evidence="2" type="ORF">OVN521_LOCUS11707</name>
</gene>
<dbReference type="EMBL" id="CAJOBG010001579">
    <property type="protein sequence ID" value="CAF3941498.1"/>
    <property type="molecule type" value="Genomic_DNA"/>
</dbReference>